<evidence type="ECO:0008006" key="4">
    <source>
        <dbReference type="Google" id="ProtNLM"/>
    </source>
</evidence>
<name>W4PER8_9BACE</name>
<keyword evidence="1" id="KW-0732">Signal</keyword>
<protein>
    <recommendedName>
        <fullName evidence="4">Peptidyl-prolyl cis-trans isomerase</fullName>
    </recommendedName>
</protein>
<reference evidence="3" key="1">
    <citation type="journal article" date="2014" name="Genome">
        <title>Draft Genome Sequences of Three Strains of Bacteroides pyogenes Isolated from a Cat and Swine.</title>
        <authorList>
            <person name="Sakamoto M."/>
            <person name="Oshima K."/>
            <person name="Suda W."/>
            <person name="Kitamura K."/>
            <person name="Iida T."/>
            <person name="Hattori M."/>
            <person name="Ohkuma M."/>
        </authorList>
    </citation>
    <scope>NUCLEOTIDE SEQUENCE [LARGE SCALE GENOMIC DNA]</scope>
    <source>
        <strain evidence="3">JCM 6294</strain>
    </source>
</reference>
<organism evidence="2 3">
    <name type="scientific">Bacteroides pyogenes DSM 20611 = JCM 6294</name>
    <dbReference type="NCBI Taxonomy" id="1121100"/>
    <lineage>
        <taxon>Bacteria</taxon>
        <taxon>Pseudomonadati</taxon>
        <taxon>Bacteroidota</taxon>
        <taxon>Bacteroidia</taxon>
        <taxon>Bacteroidales</taxon>
        <taxon>Bacteroidaceae</taxon>
        <taxon>Bacteroides</taxon>
    </lineage>
</organism>
<dbReference type="Proteomes" id="UP000018842">
    <property type="component" value="Unassembled WGS sequence"/>
</dbReference>
<sequence length="287" mass="34048">MKMRTILLLLITLFCCVACKEQHDHKGKTPLVEVEGNFLYKEDLMAVLPVGLSKDDSILFTEHYIHDWVKDVLLYEKAENNIPADVEVEKLVENYRKALVVHAYQQELIHQKLTKDIPEQEIADYYERNKALFKLENPLVKGLFIKLPLTAPQLNQVRQWYKARKQEAVDRLEKYSLQNAVKYEYFYDRWVSLTDVLDMLPLQTEAPDDFVNKTRHIELKDSAYYYFLDVSDYREAGEEKPYELARNAIKDLLINQKQVSFMEKVKSDLYQQAVDKNRIIYNYTYKK</sequence>
<evidence type="ECO:0000313" key="3">
    <source>
        <dbReference type="Proteomes" id="UP000018842"/>
    </source>
</evidence>
<feature type="chain" id="PRO_5004846421" description="Peptidyl-prolyl cis-trans isomerase" evidence="1">
    <location>
        <begin position="21"/>
        <end position="287"/>
    </location>
</feature>
<proteinExistence type="predicted"/>
<evidence type="ECO:0000256" key="1">
    <source>
        <dbReference type="SAM" id="SignalP"/>
    </source>
</evidence>
<accession>W4PER8</accession>
<dbReference type="eggNOG" id="COG0760">
    <property type="taxonomic scope" value="Bacteria"/>
</dbReference>
<evidence type="ECO:0000313" key="2">
    <source>
        <dbReference type="EMBL" id="GAE17669.1"/>
    </source>
</evidence>
<dbReference type="EMBL" id="BAIR01000002">
    <property type="protein sequence ID" value="GAE17669.1"/>
    <property type="molecule type" value="Genomic_DNA"/>
</dbReference>
<dbReference type="STRING" id="1121100.GCA_000428105_00334"/>
<gene>
    <name evidence="2" type="ORF">JCM6294_441</name>
</gene>
<dbReference type="AlphaFoldDB" id="W4PER8"/>
<comment type="caution">
    <text evidence="2">The sequence shown here is derived from an EMBL/GenBank/DDBJ whole genome shotgun (WGS) entry which is preliminary data.</text>
</comment>
<feature type="signal peptide" evidence="1">
    <location>
        <begin position="1"/>
        <end position="20"/>
    </location>
</feature>